<evidence type="ECO:0000256" key="1">
    <source>
        <dbReference type="SAM" id="MobiDB-lite"/>
    </source>
</evidence>
<proteinExistence type="predicted"/>
<comment type="caution">
    <text evidence="2">The sequence shown here is derived from an EMBL/GenBank/DDBJ whole genome shotgun (WGS) entry which is preliminary data.</text>
</comment>
<evidence type="ECO:0000313" key="3">
    <source>
        <dbReference type="Proteomes" id="UP000050360"/>
    </source>
</evidence>
<feature type="non-terminal residue" evidence="2">
    <location>
        <position position="23"/>
    </location>
</feature>
<feature type="region of interest" description="Disordered" evidence="1">
    <location>
        <begin position="1"/>
        <end position="23"/>
    </location>
</feature>
<protein>
    <submittedName>
        <fullName evidence="2">Uncharacterized protein</fullName>
    </submittedName>
</protein>
<gene>
    <name evidence="2" type="ORF">MPEBLZ_00662</name>
</gene>
<dbReference type="AlphaFoldDB" id="A0A0P8AJB3"/>
<organism evidence="2 3">
    <name type="scientific">Candidatus Methanoperedens nitratireducens</name>
    <dbReference type="NCBI Taxonomy" id="1392998"/>
    <lineage>
        <taxon>Archaea</taxon>
        <taxon>Methanobacteriati</taxon>
        <taxon>Methanobacteriota</taxon>
        <taxon>Stenosarchaea group</taxon>
        <taxon>Methanomicrobia</taxon>
        <taxon>Methanosarcinales</taxon>
        <taxon>ANME-2 cluster</taxon>
        <taxon>Candidatus Methanoperedentaceae</taxon>
        <taxon>Candidatus Methanoperedens</taxon>
    </lineage>
</organism>
<dbReference type="Proteomes" id="UP000050360">
    <property type="component" value="Unassembled WGS sequence"/>
</dbReference>
<evidence type="ECO:0000313" key="2">
    <source>
        <dbReference type="EMBL" id="KPQ44752.1"/>
    </source>
</evidence>
<dbReference type="EMBL" id="LKCM01000059">
    <property type="protein sequence ID" value="KPQ44752.1"/>
    <property type="molecule type" value="Genomic_DNA"/>
</dbReference>
<accession>A0A0P8AJB3</accession>
<name>A0A0P8AJB3_9EURY</name>
<sequence>MRRNNRGKNTDIDTLLASVEEGP</sequence>
<reference evidence="2 3" key="1">
    <citation type="submission" date="2015-09" db="EMBL/GenBank/DDBJ databases">
        <title>A metagenomics-based metabolic model of nitrate-dependent anaerobic oxidation of methane by Methanoperedens-like archaea.</title>
        <authorList>
            <person name="Arshad A."/>
            <person name="Speth D.R."/>
            <person name="De Graaf R.M."/>
            <person name="Op Den Camp H.J."/>
            <person name="Jetten M.S."/>
            <person name="Welte C.U."/>
        </authorList>
    </citation>
    <scope>NUCLEOTIDE SEQUENCE [LARGE SCALE GENOMIC DNA]</scope>
</reference>